<feature type="region of interest" description="Disordered" evidence="1">
    <location>
        <begin position="1"/>
        <end position="36"/>
    </location>
</feature>
<protein>
    <submittedName>
        <fullName evidence="2">Uncharacterized protein</fullName>
    </submittedName>
</protein>
<evidence type="ECO:0000313" key="3">
    <source>
        <dbReference type="Proteomes" id="UP000304900"/>
    </source>
</evidence>
<gene>
    <name evidence="2" type="ORF">FDK13_33725</name>
</gene>
<dbReference type="OrthoDB" id="917674at2"/>
<proteinExistence type="predicted"/>
<organism evidence="2 3">
    <name type="scientific">Dyadobacter frigoris</name>
    <dbReference type="NCBI Taxonomy" id="2576211"/>
    <lineage>
        <taxon>Bacteria</taxon>
        <taxon>Pseudomonadati</taxon>
        <taxon>Bacteroidota</taxon>
        <taxon>Cytophagia</taxon>
        <taxon>Cytophagales</taxon>
        <taxon>Spirosomataceae</taxon>
        <taxon>Dyadobacter</taxon>
    </lineage>
</organism>
<comment type="caution">
    <text evidence="2">The sequence shown here is derived from an EMBL/GenBank/DDBJ whole genome shotgun (WGS) entry which is preliminary data.</text>
</comment>
<evidence type="ECO:0000313" key="2">
    <source>
        <dbReference type="EMBL" id="TKT85478.1"/>
    </source>
</evidence>
<dbReference type="RefSeq" id="WP_137344421.1">
    <property type="nucleotide sequence ID" value="NZ_BSQH01000020.1"/>
</dbReference>
<dbReference type="AlphaFoldDB" id="A0A4U6CRI3"/>
<sequence length="364" mass="42315">MQAIPQHRTVFSRAEPFTGRGAERQSSQRATEPSTHDFLSRRFLPLCSVDESIMPNGRNIERDFFSSLSNLAKAYHFEPVDRADKAYPYNVLLAHWHASLKIENANPHTKLLIVQKKNKTVLATKTVFDTGSTLFYIPVVPLHRLLTHTDTQPCAALILSVCAYLYQIVKIPFYRDQSSYLYWLYQMIEEWLTEEPEGWEQSEFLENMKELEEAAQIGESIKTLIVRKKHLKGFEKRLQGFIPSGDFENRCYAMANEAYGLFLRYPKRTVFDKMEDFGRENDSEECYIRPQQYISFIADSSGWLFEQMTEMVNNDFNECSTIQEPVIWTIYDGATTTDLTDGLNFEKRLFALIRNVCNLLNEIP</sequence>
<evidence type="ECO:0000256" key="1">
    <source>
        <dbReference type="SAM" id="MobiDB-lite"/>
    </source>
</evidence>
<dbReference type="Proteomes" id="UP000304900">
    <property type="component" value="Unassembled WGS sequence"/>
</dbReference>
<reference evidence="2 3" key="1">
    <citation type="submission" date="2019-05" db="EMBL/GenBank/DDBJ databases">
        <title>Dyadobacter AR-3-8 sp. nov., isolated from arctic soil.</title>
        <authorList>
            <person name="Chaudhary D.K."/>
        </authorList>
    </citation>
    <scope>NUCLEOTIDE SEQUENCE [LARGE SCALE GENOMIC DNA]</scope>
    <source>
        <strain evidence="2 3">AR-3-8</strain>
    </source>
</reference>
<dbReference type="EMBL" id="SZVO01000030">
    <property type="protein sequence ID" value="TKT85478.1"/>
    <property type="molecule type" value="Genomic_DNA"/>
</dbReference>
<keyword evidence="3" id="KW-1185">Reference proteome</keyword>
<name>A0A4U6CRI3_9BACT</name>
<accession>A0A4U6CRI3</accession>
<feature type="compositionally biased region" description="Polar residues" evidence="1">
    <location>
        <begin position="24"/>
        <end position="33"/>
    </location>
</feature>